<dbReference type="EMBL" id="JAJJMB010009076">
    <property type="protein sequence ID" value="KAI3916712.1"/>
    <property type="molecule type" value="Genomic_DNA"/>
</dbReference>
<gene>
    <name evidence="2" type="ORF">MKW98_021751</name>
</gene>
<evidence type="ECO:0000256" key="1">
    <source>
        <dbReference type="PROSITE-ProRule" id="PRU00023"/>
    </source>
</evidence>
<dbReference type="AlphaFoldDB" id="A0AAD4XIC6"/>
<dbReference type="SMART" id="SM00248">
    <property type="entry name" value="ANK"/>
    <property type="match status" value="4"/>
</dbReference>
<dbReference type="Pfam" id="PF12796">
    <property type="entry name" value="Ank_2"/>
    <property type="match status" value="1"/>
</dbReference>
<accession>A0AAD4XIC6</accession>
<evidence type="ECO:0000313" key="3">
    <source>
        <dbReference type="Proteomes" id="UP001202328"/>
    </source>
</evidence>
<keyword evidence="1" id="KW-0040">ANK repeat</keyword>
<comment type="caution">
    <text evidence="2">The sequence shown here is derived from an EMBL/GenBank/DDBJ whole genome shotgun (WGS) entry which is preliminary data.</text>
</comment>
<reference evidence="2" key="1">
    <citation type="submission" date="2022-04" db="EMBL/GenBank/DDBJ databases">
        <title>A functionally conserved STORR gene fusion in Papaver species that diverged 16.8 million years ago.</title>
        <authorList>
            <person name="Catania T."/>
        </authorList>
    </citation>
    <scope>NUCLEOTIDE SEQUENCE</scope>
    <source>
        <strain evidence="2">S-188037</strain>
    </source>
</reference>
<feature type="repeat" description="ANK" evidence="1">
    <location>
        <begin position="127"/>
        <end position="159"/>
    </location>
</feature>
<sequence>MEYIQATPKMLLLAAHVEELDRFKRRDGGKRAIHHDAFGGRVNVLKYLIEDMKDEIDVKDGSGKTPLFHAAIERRLDAVEYLLEMGANPEIPDDSNRSPLHYVAGRGHKDVISLLLSKGINVDVIDDFGAPLQYAAVASKPDTIKVLLDHGANVSSISLVQIFTWATLDHRVHRLLVMDFFHSKNVASGAVTKRYLYGYINFE</sequence>
<dbReference type="PRINTS" id="PR01415">
    <property type="entry name" value="ANKYRIN"/>
</dbReference>
<dbReference type="PANTHER" id="PTHR46224:SF64">
    <property type="entry name" value="IQ MOTIF AND ANKYRIN REPEAT DOMAIN-CONTAINING PROTEIN 1"/>
    <property type="match status" value="1"/>
</dbReference>
<feature type="repeat" description="ANK" evidence="1">
    <location>
        <begin position="62"/>
        <end position="94"/>
    </location>
</feature>
<dbReference type="SUPFAM" id="SSF48403">
    <property type="entry name" value="Ankyrin repeat"/>
    <property type="match status" value="1"/>
</dbReference>
<dbReference type="InterPro" id="IPR036770">
    <property type="entry name" value="Ankyrin_rpt-contain_sf"/>
</dbReference>
<dbReference type="InterPro" id="IPR002110">
    <property type="entry name" value="Ankyrin_rpt"/>
</dbReference>
<organism evidence="2 3">
    <name type="scientific">Papaver atlanticum</name>
    <dbReference type="NCBI Taxonomy" id="357466"/>
    <lineage>
        <taxon>Eukaryota</taxon>
        <taxon>Viridiplantae</taxon>
        <taxon>Streptophyta</taxon>
        <taxon>Embryophyta</taxon>
        <taxon>Tracheophyta</taxon>
        <taxon>Spermatophyta</taxon>
        <taxon>Magnoliopsida</taxon>
        <taxon>Ranunculales</taxon>
        <taxon>Papaveraceae</taxon>
        <taxon>Papaveroideae</taxon>
        <taxon>Papaver</taxon>
    </lineage>
</organism>
<keyword evidence="3" id="KW-1185">Reference proteome</keyword>
<dbReference type="PROSITE" id="PS50088">
    <property type="entry name" value="ANK_REPEAT"/>
    <property type="match status" value="3"/>
</dbReference>
<dbReference type="Proteomes" id="UP001202328">
    <property type="component" value="Unassembled WGS sequence"/>
</dbReference>
<dbReference type="PANTHER" id="PTHR46224">
    <property type="entry name" value="ANKYRIN REPEAT FAMILY PROTEIN"/>
    <property type="match status" value="1"/>
</dbReference>
<protein>
    <submittedName>
        <fullName evidence="2">Uncharacterized protein</fullName>
    </submittedName>
</protein>
<dbReference type="PROSITE" id="PS50297">
    <property type="entry name" value="ANK_REP_REGION"/>
    <property type="match status" value="2"/>
</dbReference>
<name>A0AAD4XIC6_9MAGN</name>
<dbReference type="Gene3D" id="1.25.40.20">
    <property type="entry name" value="Ankyrin repeat-containing domain"/>
    <property type="match status" value="2"/>
</dbReference>
<dbReference type="InterPro" id="IPR051616">
    <property type="entry name" value="Cul2-RING_E3_ligase_SR"/>
</dbReference>
<proteinExistence type="predicted"/>
<evidence type="ECO:0000313" key="2">
    <source>
        <dbReference type="EMBL" id="KAI3916712.1"/>
    </source>
</evidence>
<feature type="repeat" description="ANK" evidence="1">
    <location>
        <begin position="95"/>
        <end position="127"/>
    </location>
</feature>